<feature type="transmembrane region" description="Helical" evidence="2">
    <location>
        <begin position="276"/>
        <end position="301"/>
    </location>
</feature>
<feature type="transmembrane region" description="Helical" evidence="2">
    <location>
        <begin position="222"/>
        <end position="255"/>
    </location>
</feature>
<feature type="region of interest" description="Disordered" evidence="1">
    <location>
        <begin position="1"/>
        <end position="35"/>
    </location>
</feature>
<protein>
    <recommendedName>
        <fullName evidence="4">Glycosyltransferase RgtA/B/C/D-like domain-containing protein</fullName>
    </recommendedName>
</protein>
<gene>
    <name evidence="3" type="ORF">ENS64_00395</name>
</gene>
<evidence type="ECO:0000256" key="2">
    <source>
        <dbReference type="SAM" id="Phobius"/>
    </source>
</evidence>
<evidence type="ECO:0000313" key="3">
    <source>
        <dbReference type="EMBL" id="HGT37720.1"/>
    </source>
</evidence>
<dbReference type="AlphaFoldDB" id="A0A7C4QL83"/>
<feature type="transmembrane region" description="Helical" evidence="2">
    <location>
        <begin position="133"/>
        <end position="153"/>
    </location>
</feature>
<sequence>MSLTAAPAPVPVDAVEPSSAEGQRGEGADAADANDAATDELRANLRERLAMSPLHLMLLALGCVLFMYHNYMPLFHSDLWGHVAYGDWILRHGRLPSEEPFVPLAAGVPVIDTAWLGQIVLAGTERLGGPEGLGHLFALTALGTYLVLVGTFYHQTRRIGVAVLAAMVVLGIGWSRHAILRPECFGSLCFALTIAVVAWADVRSDRRAERAAASAIDRGFPWWVWLAVPVLFALWANLHGSFIVGVALLACYAAGRGWEVVWETGDVLRVFRDRTFLRWTGVTELAVAGTLVNPLGMDLLLQTVLFPSHPNLKDIVEWYPLKMVSLEGIPMAASWVLTAFLLRHSRRRMTAADVFVLLLFNTAVCLRVRMIAWYGPAMMLVLAPHLADVCEQVAGWNAWSHFQEAFAVLRARSFRITLFAGLLLWLTFAFSPISRPFLGGRARADDQLYSADTPLGVTAYLREHPPQGMVLAPQWWGDWLVWKGPPGIQVLVTTNSVHVVPNTVWKDYLAMAGGLAGLERRLNHYRVNTIVVGKKLQQDLLRVVEQLAGWEVVYEDEVGLVAVRKPRTAVDDAGLAVDPSPTATAETPDALDFSRAVESPDAPDSQTPASEVQP</sequence>
<keyword evidence="2" id="KW-1133">Transmembrane helix</keyword>
<feature type="transmembrane region" description="Helical" evidence="2">
    <location>
        <begin position="414"/>
        <end position="433"/>
    </location>
</feature>
<keyword evidence="2" id="KW-0472">Membrane</keyword>
<comment type="caution">
    <text evidence="3">The sequence shown here is derived from an EMBL/GenBank/DDBJ whole genome shotgun (WGS) entry which is preliminary data.</text>
</comment>
<feature type="region of interest" description="Disordered" evidence="1">
    <location>
        <begin position="571"/>
        <end position="614"/>
    </location>
</feature>
<feature type="transmembrane region" description="Helical" evidence="2">
    <location>
        <begin position="354"/>
        <end position="374"/>
    </location>
</feature>
<keyword evidence="2" id="KW-0812">Transmembrane</keyword>
<feature type="transmembrane region" description="Helical" evidence="2">
    <location>
        <begin position="321"/>
        <end position="342"/>
    </location>
</feature>
<reference evidence="3" key="1">
    <citation type="journal article" date="2020" name="mSystems">
        <title>Genome- and Community-Level Interaction Insights into Carbon Utilization and Element Cycling Functions of Hydrothermarchaeota in Hydrothermal Sediment.</title>
        <authorList>
            <person name="Zhou Z."/>
            <person name="Liu Y."/>
            <person name="Xu W."/>
            <person name="Pan J."/>
            <person name="Luo Z.H."/>
            <person name="Li M."/>
        </authorList>
    </citation>
    <scope>NUCLEOTIDE SEQUENCE [LARGE SCALE GENOMIC DNA]</scope>
    <source>
        <strain evidence="3">SpSt-508</strain>
    </source>
</reference>
<feature type="transmembrane region" description="Helical" evidence="2">
    <location>
        <begin position="184"/>
        <end position="202"/>
    </location>
</feature>
<feature type="transmembrane region" description="Helical" evidence="2">
    <location>
        <begin position="49"/>
        <end position="68"/>
    </location>
</feature>
<organism evidence="3">
    <name type="scientific">Schlesneria paludicola</name>
    <dbReference type="NCBI Taxonomy" id="360056"/>
    <lineage>
        <taxon>Bacteria</taxon>
        <taxon>Pseudomonadati</taxon>
        <taxon>Planctomycetota</taxon>
        <taxon>Planctomycetia</taxon>
        <taxon>Planctomycetales</taxon>
        <taxon>Planctomycetaceae</taxon>
        <taxon>Schlesneria</taxon>
    </lineage>
</organism>
<feature type="transmembrane region" description="Helical" evidence="2">
    <location>
        <begin position="159"/>
        <end position="177"/>
    </location>
</feature>
<dbReference type="EMBL" id="DSVQ01000001">
    <property type="protein sequence ID" value="HGT37720.1"/>
    <property type="molecule type" value="Genomic_DNA"/>
</dbReference>
<evidence type="ECO:0008006" key="4">
    <source>
        <dbReference type="Google" id="ProtNLM"/>
    </source>
</evidence>
<proteinExistence type="predicted"/>
<evidence type="ECO:0000256" key="1">
    <source>
        <dbReference type="SAM" id="MobiDB-lite"/>
    </source>
</evidence>
<feature type="compositionally biased region" description="Low complexity" evidence="1">
    <location>
        <begin position="1"/>
        <end position="17"/>
    </location>
</feature>
<accession>A0A7C4QL83</accession>
<name>A0A7C4QL83_9PLAN</name>
<feature type="compositionally biased region" description="Polar residues" evidence="1">
    <location>
        <begin position="604"/>
        <end position="614"/>
    </location>
</feature>